<dbReference type="InterPro" id="IPR046342">
    <property type="entry name" value="CBS_dom_sf"/>
</dbReference>
<dbReference type="InterPro" id="IPR036318">
    <property type="entry name" value="FAD-bd_PCMH-like_sf"/>
</dbReference>
<accession>A0A917Q7T4</accession>
<evidence type="ECO:0000256" key="4">
    <source>
        <dbReference type="PROSITE-ProRule" id="PRU00703"/>
    </source>
</evidence>
<dbReference type="SMART" id="SM00116">
    <property type="entry name" value="CBS"/>
    <property type="match status" value="2"/>
</dbReference>
<evidence type="ECO:0000256" key="2">
    <source>
        <dbReference type="ARBA" id="ARBA00022737"/>
    </source>
</evidence>
<dbReference type="GO" id="GO:0050660">
    <property type="term" value="F:flavin adenine dinucleotide binding"/>
    <property type="evidence" value="ECO:0007669"/>
    <property type="project" value="InterPro"/>
</dbReference>
<dbReference type="Pfam" id="PF03471">
    <property type="entry name" value="CorC_HlyC"/>
    <property type="match status" value="1"/>
</dbReference>
<dbReference type="Pfam" id="PF00571">
    <property type="entry name" value="CBS"/>
    <property type="match status" value="2"/>
</dbReference>
<dbReference type="AlphaFoldDB" id="A0A917Q7T4"/>
<evidence type="ECO:0000256" key="1">
    <source>
        <dbReference type="ARBA" id="ARBA00006446"/>
    </source>
</evidence>
<keyword evidence="8" id="KW-1185">Reference proteome</keyword>
<dbReference type="Proteomes" id="UP000600449">
    <property type="component" value="Unassembled WGS sequence"/>
</dbReference>
<dbReference type="PANTHER" id="PTHR22777:SF27">
    <property type="entry name" value="MAGNESIUM AND COBALT EFFLUX PROTEIN CORC"/>
    <property type="match status" value="1"/>
</dbReference>
<dbReference type="SUPFAM" id="SSF54631">
    <property type="entry name" value="CBS-domain pair"/>
    <property type="match status" value="1"/>
</dbReference>
<organism evidence="7 8">
    <name type="scientific">Salinarimonas ramus</name>
    <dbReference type="NCBI Taxonomy" id="690164"/>
    <lineage>
        <taxon>Bacteria</taxon>
        <taxon>Pseudomonadati</taxon>
        <taxon>Pseudomonadota</taxon>
        <taxon>Alphaproteobacteria</taxon>
        <taxon>Hyphomicrobiales</taxon>
        <taxon>Salinarimonadaceae</taxon>
        <taxon>Salinarimonas</taxon>
    </lineage>
</organism>
<evidence type="ECO:0000256" key="3">
    <source>
        <dbReference type="ARBA" id="ARBA00023122"/>
    </source>
</evidence>
<reference evidence="7 8" key="1">
    <citation type="journal article" date="2014" name="Int. J. Syst. Evol. Microbiol.">
        <title>Complete genome sequence of Corynebacterium casei LMG S-19264T (=DSM 44701T), isolated from a smear-ripened cheese.</title>
        <authorList>
            <consortium name="US DOE Joint Genome Institute (JGI-PGF)"/>
            <person name="Walter F."/>
            <person name="Albersmeier A."/>
            <person name="Kalinowski J."/>
            <person name="Ruckert C."/>
        </authorList>
    </citation>
    <scope>NUCLEOTIDE SEQUENCE [LARGE SCALE GENOMIC DNA]</scope>
    <source>
        <strain evidence="7 8">CGMCC 1.9161</strain>
    </source>
</reference>
<feature type="compositionally biased region" description="Basic and acidic residues" evidence="5">
    <location>
        <begin position="18"/>
        <end position="27"/>
    </location>
</feature>
<feature type="domain" description="CBS" evidence="6">
    <location>
        <begin position="234"/>
        <end position="294"/>
    </location>
</feature>
<dbReference type="GO" id="GO:0005886">
    <property type="term" value="C:plasma membrane"/>
    <property type="evidence" value="ECO:0007669"/>
    <property type="project" value="TreeGrafter"/>
</dbReference>
<feature type="domain" description="CBS" evidence="6">
    <location>
        <begin position="109"/>
        <end position="168"/>
    </location>
</feature>
<evidence type="ECO:0000256" key="5">
    <source>
        <dbReference type="SAM" id="MobiDB-lite"/>
    </source>
</evidence>
<gene>
    <name evidence="7" type="ORF">GCM10011322_21220</name>
</gene>
<feature type="region of interest" description="Disordered" evidence="5">
    <location>
        <begin position="172"/>
        <end position="208"/>
    </location>
</feature>
<evidence type="ECO:0000259" key="6">
    <source>
        <dbReference type="PROSITE" id="PS51371"/>
    </source>
</evidence>
<keyword evidence="3 4" id="KW-0129">CBS domain</keyword>
<dbReference type="InterPro" id="IPR016169">
    <property type="entry name" value="FAD-bd_PCMH_sub2"/>
</dbReference>
<dbReference type="SUPFAM" id="SSF56176">
    <property type="entry name" value="FAD-binding/transporter-associated domain-like"/>
    <property type="match status" value="1"/>
</dbReference>
<dbReference type="InterPro" id="IPR005170">
    <property type="entry name" value="Transptr-assoc_dom"/>
</dbReference>
<feature type="compositionally biased region" description="Basic and acidic residues" evidence="5">
    <location>
        <begin position="190"/>
        <end position="208"/>
    </location>
</feature>
<dbReference type="EMBL" id="BMMF01000005">
    <property type="protein sequence ID" value="GGK34257.1"/>
    <property type="molecule type" value="Genomic_DNA"/>
</dbReference>
<feature type="region of interest" description="Disordered" evidence="5">
    <location>
        <begin position="403"/>
        <end position="456"/>
    </location>
</feature>
<protein>
    <submittedName>
        <fullName evidence="7">Hemolysin</fullName>
    </submittedName>
</protein>
<dbReference type="InterPro" id="IPR044751">
    <property type="entry name" value="Ion_transp-like_CBS"/>
</dbReference>
<evidence type="ECO:0000313" key="8">
    <source>
        <dbReference type="Proteomes" id="UP000600449"/>
    </source>
</evidence>
<dbReference type="InterPro" id="IPR000644">
    <property type="entry name" value="CBS_dom"/>
</dbReference>
<dbReference type="RefSeq" id="WP_188912549.1">
    <property type="nucleotide sequence ID" value="NZ_BMMF01000005.1"/>
</dbReference>
<dbReference type="PROSITE" id="PS51371">
    <property type="entry name" value="CBS"/>
    <property type="match status" value="2"/>
</dbReference>
<dbReference type="PANTHER" id="PTHR22777">
    <property type="entry name" value="HEMOLYSIN-RELATED"/>
    <property type="match status" value="1"/>
</dbReference>
<sequence>MTDGSQSPTRPAPSASEPAREGRDGDRSPAAPRPAETTVDGHSAPSVPPREGFVDRMLVRLGLRQRESTRADLEDLLAVTAENPHISARERAMLKNVLRFHRMRVYDVMVPRADIVAVSHETTLGEMLKVFRTAGHSRLPVYGETLDDPKGMVHIRDFLDFLVAKAESATRRRRARSAEHKAAGNGRATGEARADGKGEGRGEGKEARGDLARALDGVSLSNIDLSATLASARILRPVLFVPPSMPAVELLVRMQTTRTHMALVIDEYGGTDGLVSIEDLVEMVVGDIEDEHDLASQSMIRPSGADTWVADARADLEEASQVIGYDFTEGEVAEDVDTLGGLVVALAGRVPARSELIAGPESFEFEILDADPRRLKRVRVHRRDPSLALVPAGVATGLAARRGADATGASAERETGAGAGDGEAPVERETPGDTTASGDAPRSAPGESAPDRPPSA</sequence>
<dbReference type="Gene3D" id="3.10.580.10">
    <property type="entry name" value="CBS-domain"/>
    <property type="match status" value="2"/>
</dbReference>
<comment type="similarity">
    <text evidence="1">Belongs to the UPF0053 family. Hemolysin C subfamily.</text>
</comment>
<dbReference type="Gene3D" id="3.30.465.10">
    <property type="match status" value="1"/>
</dbReference>
<proteinExistence type="inferred from homology"/>
<dbReference type="CDD" id="cd04590">
    <property type="entry name" value="CBS_pair_CorC_HlyC_assoc"/>
    <property type="match status" value="1"/>
</dbReference>
<keyword evidence="2" id="KW-0677">Repeat</keyword>
<comment type="caution">
    <text evidence="7">The sequence shown here is derived from an EMBL/GenBank/DDBJ whole genome shotgun (WGS) entry which is preliminary data.</text>
</comment>
<feature type="region of interest" description="Disordered" evidence="5">
    <location>
        <begin position="1"/>
        <end position="51"/>
    </location>
</feature>
<evidence type="ECO:0000313" key="7">
    <source>
        <dbReference type="EMBL" id="GGK34257.1"/>
    </source>
</evidence>
<name>A0A917Q7T4_9HYPH</name>
<dbReference type="SMART" id="SM01091">
    <property type="entry name" value="CorC_HlyC"/>
    <property type="match status" value="1"/>
</dbReference>